<keyword evidence="2" id="KW-0521">NADP</keyword>
<dbReference type="GO" id="GO:0016491">
    <property type="term" value="F:oxidoreductase activity"/>
    <property type="evidence" value="ECO:0007669"/>
    <property type="project" value="UniProtKB-KW"/>
</dbReference>
<dbReference type="PANTHER" id="PTHR43618:SF18">
    <property type="entry name" value="SHORT CHAIN DEHYDROGENASE_REDUCTASE FAMILY (AFU_ORTHOLOGUE AFUA_5G12480)"/>
    <property type="match status" value="1"/>
</dbReference>
<dbReference type="PRINTS" id="PR00081">
    <property type="entry name" value="GDHRDH"/>
</dbReference>
<accession>A0A9P4UH29</accession>
<dbReference type="SUPFAM" id="SSF51735">
    <property type="entry name" value="NAD(P)-binding Rossmann-fold domains"/>
    <property type="match status" value="1"/>
</dbReference>
<proteinExistence type="inferred from homology"/>
<dbReference type="InterPro" id="IPR052178">
    <property type="entry name" value="Sec_Metab_Biosynth_SDR"/>
</dbReference>
<protein>
    <submittedName>
        <fullName evidence="4">Short-chain dehydrogenase</fullName>
    </submittedName>
</protein>
<dbReference type="Proteomes" id="UP000799764">
    <property type="component" value="Unassembled WGS sequence"/>
</dbReference>
<comment type="caution">
    <text evidence="4">The sequence shown here is derived from an EMBL/GenBank/DDBJ whole genome shotgun (WGS) entry which is preliminary data.</text>
</comment>
<organism evidence="4 5">
    <name type="scientific">Karstenula rhodostoma CBS 690.94</name>
    <dbReference type="NCBI Taxonomy" id="1392251"/>
    <lineage>
        <taxon>Eukaryota</taxon>
        <taxon>Fungi</taxon>
        <taxon>Dikarya</taxon>
        <taxon>Ascomycota</taxon>
        <taxon>Pezizomycotina</taxon>
        <taxon>Dothideomycetes</taxon>
        <taxon>Pleosporomycetidae</taxon>
        <taxon>Pleosporales</taxon>
        <taxon>Massarineae</taxon>
        <taxon>Didymosphaeriaceae</taxon>
        <taxon>Karstenula</taxon>
    </lineage>
</organism>
<sequence>MASSSAFDPSSLFRVDGIVAVITGGGTGIGLTMARALAFNGAKKVYIIGRRLEKLEEAAKEHESIIPVQGDVTSKADLQAAVDRITNEVGYVNLVIANSGDIGPPVQYNPEHSIKELRENLFTNFKPEEMTNTLNLNVTAAFFTMTAFLELLDAGNKQALSGGFGKPAEGSKVPLIQSQVIFTSSISAFSRHWSSPPSYLTSKVAIMQIAKHSSSQLAHYGIRVNALAPGLYPSELASVLINTRKPEEELPSDPKFIPARRFGTDEEMSGAILYLASRAGAFTNGAIFTTDGGRLSVIPSTY</sequence>
<evidence type="ECO:0000256" key="1">
    <source>
        <dbReference type="ARBA" id="ARBA00006484"/>
    </source>
</evidence>
<dbReference type="EMBL" id="MU001493">
    <property type="protein sequence ID" value="KAF2450216.1"/>
    <property type="molecule type" value="Genomic_DNA"/>
</dbReference>
<comment type="similarity">
    <text evidence="1">Belongs to the short-chain dehydrogenases/reductases (SDR) family.</text>
</comment>
<name>A0A9P4UH29_9PLEO</name>
<dbReference type="AlphaFoldDB" id="A0A9P4UH29"/>
<dbReference type="OrthoDB" id="2898618at2759"/>
<dbReference type="InterPro" id="IPR036291">
    <property type="entry name" value="NAD(P)-bd_dom_sf"/>
</dbReference>
<keyword evidence="3" id="KW-0560">Oxidoreductase</keyword>
<evidence type="ECO:0000313" key="5">
    <source>
        <dbReference type="Proteomes" id="UP000799764"/>
    </source>
</evidence>
<dbReference type="InterPro" id="IPR002347">
    <property type="entry name" value="SDR_fam"/>
</dbReference>
<dbReference type="PANTHER" id="PTHR43618">
    <property type="entry name" value="7-ALPHA-HYDROXYSTEROID DEHYDROGENASE"/>
    <property type="match status" value="1"/>
</dbReference>
<dbReference type="CDD" id="cd05233">
    <property type="entry name" value="SDR_c"/>
    <property type="match status" value="1"/>
</dbReference>
<keyword evidence="5" id="KW-1185">Reference proteome</keyword>
<gene>
    <name evidence="4" type="ORF">P171DRAFT_402487</name>
</gene>
<reference evidence="4" key="1">
    <citation type="journal article" date="2020" name="Stud. Mycol.">
        <title>101 Dothideomycetes genomes: a test case for predicting lifestyles and emergence of pathogens.</title>
        <authorList>
            <person name="Haridas S."/>
            <person name="Albert R."/>
            <person name="Binder M."/>
            <person name="Bloem J."/>
            <person name="Labutti K."/>
            <person name="Salamov A."/>
            <person name="Andreopoulos B."/>
            <person name="Baker S."/>
            <person name="Barry K."/>
            <person name="Bills G."/>
            <person name="Bluhm B."/>
            <person name="Cannon C."/>
            <person name="Castanera R."/>
            <person name="Culley D."/>
            <person name="Daum C."/>
            <person name="Ezra D."/>
            <person name="Gonzalez J."/>
            <person name="Henrissat B."/>
            <person name="Kuo A."/>
            <person name="Liang C."/>
            <person name="Lipzen A."/>
            <person name="Lutzoni F."/>
            <person name="Magnuson J."/>
            <person name="Mondo S."/>
            <person name="Nolan M."/>
            <person name="Ohm R."/>
            <person name="Pangilinan J."/>
            <person name="Park H.-J."/>
            <person name="Ramirez L."/>
            <person name="Alfaro M."/>
            <person name="Sun H."/>
            <person name="Tritt A."/>
            <person name="Yoshinaga Y."/>
            <person name="Zwiers L.-H."/>
            <person name="Turgeon B."/>
            <person name="Goodwin S."/>
            <person name="Spatafora J."/>
            <person name="Crous P."/>
            <person name="Grigoriev I."/>
        </authorList>
    </citation>
    <scope>NUCLEOTIDE SEQUENCE</scope>
    <source>
        <strain evidence="4">CBS 690.94</strain>
    </source>
</reference>
<dbReference type="Pfam" id="PF00106">
    <property type="entry name" value="adh_short"/>
    <property type="match status" value="1"/>
</dbReference>
<evidence type="ECO:0000256" key="2">
    <source>
        <dbReference type="ARBA" id="ARBA00022857"/>
    </source>
</evidence>
<dbReference type="Gene3D" id="3.40.50.720">
    <property type="entry name" value="NAD(P)-binding Rossmann-like Domain"/>
    <property type="match status" value="1"/>
</dbReference>
<dbReference type="Pfam" id="PF13561">
    <property type="entry name" value="adh_short_C2"/>
    <property type="match status" value="1"/>
</dbReference>
<evidence type="ECO:0000256" key="3">
    <source>
        <dbReference type="ARBA" id="ARBA00023002"/>
    </source>
</evidence>
<evidence type="ECO:0000313" key="4">
    <source>
        <dbReference type="EMBL" id="KAF2450216.1"/>
    </source>
</evidence>